<dbReference type="HOGENOM" id="CLU_012817_13_3_10"/>
<dbReference type="SUPFAM" id="SSF56954">
    <property type="entry name" value="Outer membrane efflux proteins (OEP)"/>
    <property type="match status" value="1"/>
</dbReference>
<comment type="subcellular location">
    <subcellularLocation>
        <location evidence="2">Cell membrane</location>
        <topology evidence="2">Lipid-anchor</topology>
    </subcellularLocation>
</comment>
<dbReference type="AlphaFoldDB" id="G5H5M5"/>
<name>G5H5M5_9BACT</name>
<dbReference type="PANTHER" id="PTHR30203:SF33">
    <property type="entry name" value="BLR4455 PROTEIN"/>
    <property type="match status" value="1"/>
</dbReference>
<keyword evidence="2" id="KW-0449">Lipoprotein</keyword>
<dbReference type="PROSITE" id="PS51257">
    <property type="entry name" value="PROKAR_LIPOPROTEIN"/>
    <property type="match status" value="1"/>
</dbReference>
<keyword evidence="2" id="KW-0564">Palmitate</keyword>
<dbReference type="eggNOG" id="COG1538">
    <property type="taxonomic scope" value="Bacteria"/>
</dbReference>
<organism evidence="4 5">
    <name type="scientific">Alistipes indistinctus YIT 12060</name>
    <dbReference type="NCBI Taxonomy" id="742725"/>
    <lineage>
        <taxon>Bacteria</taxon>
        <taxon>Pseudomonadati</taxon>
        <taxon>Bacteroidota</taxon>
        <taxon>Bacteroidia</taxon>
        <taxon>Bacteroidales</taxon>
        <taxon>Rikenellaceae</taxon>
        <taxon>Alistipes</taxon>
    </lineage>
</organism>
<dbReference type="RefSeq" id="WP_009133041.1">
    <property type="nucleotide sequence ID" value="NZ_CP102250.1"/>
</dbReference>
<dbReference type="Gene3D" id="2.20.200.10">
    <property type="entry name" value="Outer membrane efflux proteins (OEP)"/>
    <property type="match status" value="1"/>
</dbReference>
<reference evidence="4 5" key="1">
    <citation type="submission" date="2011-08" db="EMBL/GenBank/DDBJ databases">
        <title>The Genome Sequence of Alistipes indistinctus YIT 12060.</title>
        <authorList>
            <consortium name="The Broad Institute Genome Sequencing Platform"/>
            <person name="Earl A."/>
            <person name="Ward D."/>
            <person name="Feldgarden M."/>
            <person name="Gevers D."/>
            <person name="Morotomi M."/>
            <person name="Young S.K."/>
            <person name="Zeng Q."/>
            <person name="Gargeya S."/>
            <person name="Fitzgerald M."/>
            <person name="Haas B."/>
            <person name="Abouelleil A."/>
            <person name="Alvarado L."/>
            <person name="Arachchi H.M."/>
            <person name="Berlin A."/>
            <person name="Brown A."/>
            <person name="Chapman S.B."/>
            <person name="Chen Z."/>
            <person name="Dunbar C."/>
            <person name="Freedman E."/>
            <person name="Gearin G."/>
            <person name="Gellesch M."/>
            <person name="Goldberg J."/>
            <person name="Griggs A."/>
            <person name="Gujja S."/>
            <person name="Heiman D."/>
            <person name="Howarth C."/>
            <person name="Larson L."/>
            <person name="Lui A."/>
            <person name="MacDonald P.J.P."/>
            <person name="Montmayeur A."/>
            <person name="Murphy C."/>
            <person name="Neiman D."/>
            <person name="Pearson M."/>
            <person name="Priest M."/>
            <person name="Roberts A."/>
            <person name="Saif S."/>
            <person name="Shea T."/>
            <person name="Shenoy N."/>
            <person name="Sisk P."/>
            <person name="Stolte C."/>
            <person name="Sykes S."/>
            <person name="Wortman J."/>
            <person name="Nusbaum C."/>
            <person name="Birren B."/>
        </authorList>
    </citation>
    <scope>NUCLEOTIDE SEQUENCE [LARGE SCALE GENOMIC DNA]</scope>
    <source>
        <strain evidence="4 5">YIT 12060</strain>
    </source>
</reference>
<evidence type="ECO:0000313" key="5">
    <source>
        <dbReference type="Proteomes" id="UP000006008"/>
    </source>
</evidence>
<keyword evidence="2" id="KW-1134">Transmembrane beta strand</keyword>
<accession>G5H5M5</accession>
<dbReference type="NCBIfam" id="TIGR01845">
    <property type="entry name" value="outer_NodT"/>
    <property type="match status" value="1"/>
</dbReference>
<dbReference type="Pfam" id="PF02321">
    <property type="entry name" value="OEP"/>
    <property type="match status" value="2"/>
</dbReference>
<keyword evidence="2" id="KW-0812">Transmembrane</keyword>
<dbReference type="Gene3D" id="1.20.1600.10">
    <property type="entry name" value="Outer membrane efflux proteins (OEP)"/>
    <property type="match status" value="1"/>
</dbReference>
<dbReference type="GO" id="GO:0015562">
    <property type="term" value="F:efflux transmembrane transporter activity"/>
    <property type="evidence" value="ECO:0007669"/>
    <property type="project" value="InterPro"/>
</dbReference>
<gene>
    <name evidence="4" type="ORF">HMPREF9450_00235</name>
</gene>
<dbReference type="GeneID" id="92816656"/>
<comment type="similarity">
    <text evidence="1 2">Belongs to the outer membrane factor (OMF) (TC 1.B.17) family.</text>
</comment>
<dbReference type="PATRIC" id="fig|742725.3.peg.266"/>
<evidence type="ECO:0000256" key="3">
    <source>
        <dbReference type="SAM" id="Coils"/>
    </source>
</evidence>
<evidence type="ECO:0000313" key="4">
    <source>
        <dbReference type="EMBL" id="EHB93464.1"/>
    </source>
</evidence>
<dbReference type="OrthoDB" id="9770517at2"/>
<dbReference type="InterPro" id="IPR010131">
    <property type="entry name" value="MdtP/NodT-like"/>
</dbReference>
<dbReference type="EMBL" id="ADLD01000003">
    <property type="protein sequence ID" value="EHB93464.1"/>
    <property type="molecule type" value="Genomic_DNA"/>
</dbReference>
<proteinExistence type="inferred from homology"/>
<evidence type="ECO:0000256" key="1">
    <source>
        <dbReference type="ARBA" id="ARBA00007613"/>
    </source>
</evidence>
<protein>
    <submittedName>
        <fullName evidence="4">Uncharacterized protein</fullName>
    </submittedName>
</protein>
<dbReference type="GO" id="GO:0005886">
    <property type="term" value="C:plasma membrane"/>
    <property type="evidence" value="ECO:0007669"/>
    <property type="project" value="UniProtKB-SubCell"/>
</dbReference>
<comment type="caution">
    <text evidence="4">The sequence shown here is derived from an EMBL/GenBank/DDBJ whole genome shotgun (WGS) entry which is preliminary data.</text>
</comment>
<evidence type="ECO:0000256" key="2">
    <source>
        <dbReference type="RuleBase" id="RU362097"/>
    </source>
</evidence>
<dbReference type="InterPro" id="IPR003423">
    <property type="entry name" value="OMP_efflux"/>
</dbReference>
<keyword evidence="3" id="KW-0175">Coiled coil</keyword>
<feature type="coiled-coil region" evidence="3">
    <location>
        <begin position="75"/>
        <end position="104"/>
    </location>
</feature>
<keyword evidence="2" id="KW-0472">Membrane</keyword>
<dbReference type="STRING" id="742725.HMPREF9450_00235"/>
<dbReference type="PANTHER" id="PTHR30203">
    <property type="entry name" value="OUTER MEMBRANE CATION EFFLUX PROTEIN"/>
    <property type="match status" value="1"/>
</dbReference>
<dbReference type="Proteomes" id="UP000006008">
    <property type="component" value="Unassembled WGS sequence"/>
</dbReference>
<sequence>MKIQYRILLAGLSAAMLLSSCNIYRNYSRPDEVTTAGMYRDTLSAADTLRGDTTSMGNLPWQEVFRDPYLQSLIAQGLEHNLDLQTARLRVQEAEASLQAARLSYVPSFNLNPNGALSWYENGRRQWTYQVPAAASWEVDLFGRLLNSKRGARAALMQSEAYAQAVRTQVIASIANTYYTLQMLNQQLAISEQTVISWRKSVETMKALKLAGSVNEAAVVQSQANCYAIEASLPDLRQNVREVENTLSNLLGVAPQSIECPGVLADQSIPSTLSAGVPVQMLSNRPDIQSAEAALMAAYAATNVARSAFYPSLTISGAAGWTNSLGNMVINPGKAIANAAGSLLIPIFNQGKNRAQLRIAKAQQQEALNAFQQSILSAGSEVSNALYQYKAAGDKSASRKEQIHSLELSVNYTQQLLQLGTSTYLEVLTAQQSLLNAQLTQVSDDFQKMQAVVNLYQALGGGRDMSVKIGSKAAEKAVKAEGKKFRKEFRQNNK</sequence>
<keyword evidence="5" id="KW-1185">Reference proteome</keyword>